<reference evidence="1" key="1">
    <citation type="submission" date="2019-08" db="EMBL/GenBank/DDBJ databases">
        <authorList>
            <person name="Kucharzyk K."/>
            <person name="Murdoch R.W."/>
            <person name="Higgins S."/>
            <person name="Loffler F."/>
        </authorList>
    </citation>
    <scope>NUCLEOTIDE SEQUENCE</scope>
</reference>
<dbReference type="EMBL" id="VSSQ01116688">
    <property type="protein sequence ID" value="MPN51506.1"/>
    <property type="molecule type" value="Genomic_DNA"/>
</dbReference>
<proteinExistence type="predicted"/>
<comment type="caution">
    <text evidence="1">The sequence shown here is derived from an EMBL/GenBank/DDBJ whole genome shotgun (WGS) entry which is preliminary data.</text>
</comment>
<organism evidence="1">
    <name type="scientific">bioreactor metagenome</name>
    <dbReference type="NCBI Taxonomy" id="1076179"/>
    <lineage>
        <taxon>unclassified sequences</taxon>
        <taxon>metagenomes</taxon>
        <taxon>ecological metagenomes</taxon>
    </lineage>
</organism>
<protein>
    <submittedName>
        <fullName evidence="1">Uncharacterized protein</fullName>
    </submittedName>
</protein>
<accession>A0A645IKG3</accession>
<gene>
    <name evidence="1" type="ORF">SDC9_199154</name>
</gene>
<name>A0A645IKG3_9ZZZZ</name>
<evidence type="ECO:0000313" key="1">
    <source>
        <dbReference type="EMBL" id="MPN51506.1"/>
    </source>
</evidence>
<dbReference type="InterPro" id="IPR012332">
    <property type="entry name" value="Autotransporter_pectin_lyase_C"/>
</dbReference>
<sequence>MTSTYQDDGSENLHNIMLYQSMSGDAGEGTASFQMTGGSITANSGDLFYVTNTDAVILLSGVDLTLANNNLLTVAGNSSSRGWGTAGANGAQVAFTAADMALEGDVTVDTISALQFKLANGAVFNGSLNIVENEAGGTPVSDNAVVTVGTGATWNLTGNCTVTTLKNNGTINFNGYAITLADGTVVSK</sequence>
<dbReference type="AlphaFoldDB" id="A0A645IKG3"/>
<dbReference type="Gene3D" id="2.160.20.20">
    <property type="match status" value="1"/>
</dbReference>